<dbReference type="Pfam" id="PF00130">
    <property type="entry name" value="C1_1"/>
    <property type="match status" value="2"/>
</dbReference>
<comment type="catalytic activity">
    <reaction evidence="14">
        <text>L-seryl-[protein] + ATP = O-phospho-L-seryl-[protein] + ADP + H(+)</text>
        <dbReference type="Rhea" id="RHEA:17989"/>
        <dbReference type="Rhea" id="RHEA-COMP:9863"/>
        <dbReference type="Rhea" id="RHEA-COMP:11604"/>
        <dbReference type="ChEBI" id="CHEBI:15378"/>
        <dbReference type="ChEBI" id="CHEBI:29999"/>
        <dbReference type="ChEBI" id="CHEBI:30616"/>
        <dbReference type="ChEBI" id="CHEBI:83421"/>
        <dbReference type="ChEBI" id="CHEBI:456216"/>
        <dbReference type="EC" id="2.7.11.13"/>
    </reaction>
</comment>
<dbReference type="PROSITE" id="PS51285">
    <property type="entry name" value="AGC_KINASE_CTER"/>
    <property type="match status" value="1"/>
</dbReference>
<dbReference type="Gene3D" id="1.10.510.10">
    <property type="entry name" value="Transferase(Phosphotransferase) domain 1"/>
    <property type="match status" value="1"/>
</dbReference>
<dbReference type="Pfam" id="PF00069">
    <property type="entry name" value="Pkinase"/>
    <property type="match status" value="1"/>
</dbReference>
<dbReference type="PRINTS" id="PR00008">
    <property type="entry name" value="DAGPEDOMAIN"/>
</dbReference>
<feature type="binding site" evidence="16">
    <location>
        <begin position="514"/>
        <end position="522"/>
    </location>
    <ligand>
        <name>ATP</name>
        <dbReference type="ChEBI" id="CHEBI:30616"/>
    </ligand>
</feature>
<evidence type="ECO:0000256" key="12">
    <source>
        <dbReference type="ARBA" id="ARBA00022840"/>
    </source>
</evidence>
<evidence type="ECO:0000256" key="13">
    <source>
        <dbReference type="ARBA" id="ARBA00047272"/>
    </source>
</evidence>
<keyword evidence="11" id="KW-0862">Zinc</keyword>
<dbReference type="FunFam" id="3.30.60.20:FF:000003">
    <property type="entry name" value="Protein kinase C delta"/>
    <property type="match status" value="1"/>
</dbReference>
<dbReference type="PIRSF" id="PIRSF000551">
    <property type="entry name" value="PKC_delta"/>
    <property type="match status" value="1"/>
</dbReference>
<dbReference type="PROSITE" id="PS50081">
    <property type="entry name" value="ZF_DAG_PE_2"/>
    <property type="match status" value="2"/>
</dbReference>
<keyword evidence="5" id="KW-0808">Transferase</keyword>
<dbReference type="SMART" id="SM00220">
    <property type="entry name" value="S_TKc"/>
    <property type="match status" value="1"/>
</dbReference>
<keyword evidence="23" id="KW-1185">Reference proteome</keyword>
<evidence type="ECO:0000256" key="3">
    <source>
        <dbReference type="ARBA" id="ARBA00022527"/>
    </source>
</evidence>
<sequence length="857" mass="97328">MTAFDVPYRCFNRRVRLVLVSTPYRSVVATLALPRNVVGQSSYKNGQRSNVVIESYCIDGGLISESDLHLDWCLASTDGRRPSGPSRQHLFGESTAMSKEGGVLRVKFVKAVLQCEEETPKDLQCALNIKKRVQEGGSVRLGCVNLRKRFTVCAADSRVRLVQQGRTHHPTWERCFDVRICSERVLHILLTDSERPIADALVRLEDLLDKLEACDTATVWVHLQPAGKLLVQIKCMSEANENGLGEQEKMPCAGIEKRRGAIRHHKVHEIRGHSFVATFFRQPTFCSMCSLFIWGLNKQGYQCLVCRCAVHKRCHAKVLSRCPGAGWITKETMYLKERFKIDIPHRFRVYNFKSPTFCDHCGSLLYGLVKQGVKCEACCLNAHHKCASLVPNVCGVNQQQLADALAEIRLSASFTGSNSSSDSLCLQDSPSTRSSSPEKRLQLSGSSKSADSSVFLSSTPNIFKKVKPFFRAQTYNLDQCGIDGWQQEQSVLPVMTKSKKKRISISNFNMLKLLGKGSFGKVILVELKGKNRYYAMKCLKKDVILNGEDIECTFIERRVLVLGEQCPFLTKVFWCFQSPEYVFFVMEYFPGGDLMYHIQRKKRFTEPTARFYASEILCGLEFLHDRSIIYRDLKLDNILLDAEGHAHLTDFGMCKTEMNREKGLASTFCGTPDYIAPEVDNTRGLFSQAKYVYMYTQIVKGKLYSEAVDFWSFGVLLYEMLVGQSPFHGEKEEELFESILKEKPMFPRWISREAARCLDALLDRNPDTRLGTAGCPHGPIRTVSFFRTVDWKKVQLRQTIPPFKPVVRSATDVSNFDEDFTSEQSTLTPLDEQLLESIDQEQFSNFTYINSEVSWPE</sequence>
<dbReference type="FunFam" id="3.30.200.20:FF:000103">
    <property type="entry name" value="Protein kinase C"/>
    <property type="match status" value="1"/>
</dbReference>
<evidence type="ECO:0000256" key="18">
    <source>
        <dbReference type="SAM" id="MobiDB-lite"/>
    </source>
</evidence>
<dbReference type="SMART" id="SM00133">
    <property type="entry name" value="S_TK_X"/>
    <property type="match status" value="1"/>
</dbReference>
<feature type="domain" description="Phorbol-ester/DAG-type" evidence="20">
    <location>
        <begin position="344"/>
        <end position="394"/>
    </location>
</feature>
<dbReference type="SUPFAM" id="SSF49562">
    <property type="entry name" value="C2 domain (Calcium/lipid-binding domain, CaLB)"/>
    <property type="match status" value="1"/>
</dbReference>
<dbReference type="GO" id="GO:0106310">
    <property type="term" value="F:protein serine kinase activity"/>
    <property type="evidence" value="ECO:0007669"/>
    <property type="project" value="RHEA"/>
</dbReference>
<evidence type="ECO:0000256" key="15">
    <source>
        <dbReference type="PIRSR" id="PIRSR000551-50"/>
    </source>
</evidence>
<comment type="similarity">
    <text evidence="1">Belongs to the protein kinase superfamily. AGC Ser/Thr protein kinase family. PKC subfamily.</text>
</comment>
<dbReference type="PROSITE" id="PS50011">
    <property type="entry name" value="PROTEIN_KINASE_DOM"/>
    <property type="match status" value="1"/>
</dbReference>
<feature type="domain" description="AGC-kinase C-terminal" evidence="21">
    <location>
        <begin position="787"/>
        <end position="857"/>
    </location>
</feature>
<dbReference type="InterPro" id="IPR046349">
    <property type="entry name" value="C1-like_sf"/>
</dbReference>
<dbReference type="InterPro" id="IPR035892">
    <property type="entry name" value="C2_domain_sf"/>
</dbReference>
<comment type="catalytic activity">
    <reaction evidence="13">
        <text>L-threonyl-[protein] + ATP = O-phospho-L-threonyl-[protein] + ADP + H(+)</text>
        <dbReference type="Rhea" id="RHEA:46608"/>
        <dbReference type="Rhea" id="RHEA-COMP:11060"/>
        <dbReference type="Rhea" id="RHEA-COMP:11605"/>
        <dbReference type="ChEBI" id="CHEBI:15378"/>
        <dbReference type="ChEBI" id="CHEBI:30013"/>
        <dbReference type="ChEBI" id="CHEBI:30616"/>
        <dbReference type="ChEBI" id="CHEBI:61977"/>
        <dbReference type="ChEBI" id="CHEBI:456216"/>
        <dbReference type="EC" id="2.7.11.13"/>
    </reaction>
</comment>
<dbReference type="EC" id="2.7.11.13" evidence="2"/>
<feature type="domain" description="Protein kinase" evidence="19">
    <location>
        <begin position="508"/>
        <end position="786"/>
    </location>
</feature>
<evidence type="ECO:0000256" key="2">
    <source>
        <dbReference type="ARBA" id="ARBA00012429"/>
    </source>
</evidence>
<dbReference type="InterPro" id="IPR011009">
    <property type="entry name" value="Kinase-like_dom_sf"/>
</dbReference>
<evidence type="ECO:0000259" key="21">
    <source>
        <dbReference type="PROSITE" id="PS51285"/>
    </source>
</evidence>
<dbReference type="PROSITE" id="PS00479">
    <property type="entry name" value="ZF_DAG_PE_1"/>
    <property type="match status" value="1"/>
</dbReference>
<keyword evidence="12 16" id="KW-0067">ATP-binding</keyword>
<protein>
    <recommendedName>
        <fullName evidence="2">protein kinase C</fullName>
        <ecNumber evidence="2">2.7.11.13</ecNumber>
    </recommendedName>
</protein>
<keyword evidence="7" id="KW-0677">Repeat</keyword>
<dbReference type="EMBL" id="KL363204">
    <property type="protein sequence ID" value="KFD54832.1"/>
    <property type="molecule type" value="Genomic_DNA"/>
</dbReference>
<dbReference type="CDD" id="cd20837">
    <property type="entry name" value="C1_nPKC_theta-like_rpt2"/>
    <property type="match status" value="1"/>
</dbReference>
<feature type="active site" description="Proton acceptor" evidence="15">
    <location>
        <position position="632"/>
    </location>
</feature>
<dbReference type="InterPro" id="IPR014376">
    <property type="entry name" value="Prot_kin_PKC_delta"/>
</dbReference>
<feature type="region of interest" description="Disordered" evidence="18">
    <location>
        <begin position="414"/>
        <end position="454"/>
    </location>
</feature>
<organism evidence="22 23">
    <name type="scientific">Trichuris suis</name>
    <name type="common">pig whipworm</name>
    <dbReference type="NCBI Taxonomy" id="68888"/>
    <lineage>
        <taxon>Eukaryota</taxon>
        <taxon>Metazoa</taxon>
        <taxon>Ecdysozoa</taxon>
        <taxon>Nematoda</taxon>
        <taxon>Enoplea</taxon>
        <taxon>Dorylaimia</taxon>
        <taxon>Trichinellida</taxon>
        <taxon>Trichuridae</taxon>
        <taxon>Trichuris</taxon>
    </lineage>
</organism>
<dbReference type="InterPro" id="IPR017441">
    <property type="entry name" value="Protein_kinase_ATP_BS"/>
</dbReference>
<evidence type="ECO:0000256" key="14">
    <source>
        <dbReference type="ARBA" id="ARBA00047470"/>
    </source>
</evidence>
<keyword evidence="3" id="KW-0723">Serine/threonine-protein kinase</keyword>
<dbReference type="PANTHER" id="PTHR24351">
    <property type="entry name" value="RIBOSOMAL PROTEIN S6 KINASE"/>
    <property type="match status" value="1"/>
</dbReference>
<feature type="domain" description="Phorbol-ester/DAG-type" evidence="20">
    <location>
        <begin position="272"/>
        <end position="322"/>
    </location>
</feature>
<keyword evidence="4" id="KW-0597">Phosphoprotein</keyword>
<evidence type="ECO:0000256" key="8">
    <source>
        <dbReference type="ARBA" id="ARBA00022741"/>
    </source>
</evidence>
<dbReference type="InterPro" id="IPR020454">
    <property type="entry name" value="DAG/PE-bd"/>
</dbReference>
<gene>
    <name evidence="22" type="ORF">M513_04266</name>
</gene>
<keyword evidence="10" id="KW-0418">Kinase</keyword>
<evidence type="ECO:0000256" key="9">
    <source>
        <dbReference type="ARBA" id="ARBA00022771"/>
    </source>
</evidence>
<dbReference type="Proteomes" id="UP000030764">
    <property type="component" value="Unassembled WGS sequence"/>
</dbReference>
<dbReference type="InterPro" id="IPR017892">
    <property type="entry name" value="Pkinase_C"/>
</dbReference>
<dbReference type="InterPro" id="IPR002219">
    <property type="entry name" value="PKC_DAG/PE"/>
</dbReference>
<evidence type="ECO:0000256" key="11">
    <source>
        <dbReference type="ARBA" id="ARBA00022833"/>
    </source>
</evidence>
<dbReference type="FunFam" id="3.30.60.20:FF:000008">
    <property type="entry name" value="Protein kinase C theta"/>
    <property type="match status" value="1"/>
</dbReference>
<dbReference type="GO" id="GO:0004697">
    <property type="term" value="F:diacylglycerol-dependent serine/threonine kinase activity"/>
    <property type="evidence" value="ECO:0007669"/>
    <property type="project" value="UniProtKB-EC"/>
</dbReference>
<dbReference type="AlphaFoldDB" id="A0A085MC86"/>
<name>A0A085MC86_9BILA</name>
<proteinExistence type="inferred from homology"/>
<evidence type="ECO:0000259" key="19">
    <source>
        <dbReference type="PROSITE" id="PS50011"/>
    </source>
</evidence>
<dbReference type="SMART" id="SM00109">
    <property type="entry name" value="C1"/>
    <property type="match status" value="2"/>
</dbReference>
<dbReference type="PROSITE" id="PS00107">
    <property type="entry name" value="PROTEIN_KINASE_ATP"/>
    <property type="match status" value="1"/>
</dbReference>
<evidence type="ECO:0000256" key="7">
    <source>
        <dbReference type="ARBA" id="ARBA00022737"/>
    </source>
</evidence>
<evidence type="ECO:0000256" key="6">
    <source>
        <dbReference type="ARBA" id="ARBA00022723"/>
    </source>
</evidence>
<dbReference type="CDD" id="cd20834">
    <property type="entry name" value="C1_nPKC_theta-like_rpt1"/>
    <property type="match status" value="1"/>
</dbReference>
<evidence type="ECO:0000256" key="1">
    <source>
        <dbReference type="ARBA" id="ARBA00005490"/>
    </source>
</evidence>
<reference evidence="22 23" key="1">
    <citation type="journal article" date="2014" name="Nat. Genet.">
        <title>Genome and transcriptome of the porcine whipworm Trichuris suis.</title>
        <authorList>
            <person name="Jex A.R."/>
            <person name="Nejsum P."/>
            <person name="Schwarz E.M."/>
            <person name="Hu L."/>
            <person name="Young N.D."/>
            <person name="Hall R.S."/>
            <person name="Korhonen P.K."/>
            <person name="Liao S."/>
            <person name="Thamsborg S."/>
            <person name="Xia J."/>
            <person name="Xu P."/>
            <person name="Wang S."/>
            <person name="Scheerlinck J.P."/>
            <person name="Hofmann A."/>
            <person name="Sternberg P.W."/>
            <person name="Wang J."/>
            <person name="Gasser R.B."/>
        </authorList>
    </citation>
    <scope>NUCLEOTIDE SEQUENCE [LARGE SCALE GENOMIC DNA]</scope>
    <source>
        <strain evidence="22">DCEP-RM93M</strain>
    </source>
</reference>
<feature type="compositionally biased region" description="Polar residues" evidence="18">
    <location>
        <begin position="443"/>
        <end position="454"/>
    </location>
</feature>
<dbReference type="InterPro" id="IPR008271">
    <property type="entry name" value="Ser/Thr_kinase_AS"/>
</dbReference>
<evidence type="ECO:0000313" key="22">
    <source>
        <dbReference type="EMBL" id="KFD54832.1"/>
    </source>
</evidence>
<keyword evidence="8 16" id="KW-0547">Nucleotide-binding</keyword>
<evidence type="ECO:0000256" key="17">
    <source>
        <dbReference type="PROSITE-ProRule" id="PRU10141"/>
    </source>
</evidence>
<dbReference type="Pfam" id="PF21494">
    <property type="entry name" value="PKC_C2"/>
    <property type="match status" value="1"/>
</dbReference>
<evidence type="ECO:0000256" key="4">
    <source>
        <dbReference type="ARBA" id="ARBA00022553"/>
    </source>
</evidence>
<keyword evidence="6" id="KW-0479">Metal-binding</keyword>
<dbReference type="GO" id="GO:0005524">
    <property type="term" value="F:ATP binding"/>
    <property type="evidence" value="ECO:0007669"/>
    <property type="project" value="UniProtKB-UniRule"/>
</dbReference>
<dbReference type="PROSITE" id="PS00108">
    <property type="entry name" value="PROTEIN_KINASE_ST"/>
    <property type="match status" value="1"/>
</dbReference>
<feature type="compositionally biased region" description="Polar residues" evidence="18">
    <location>
        <begin position="414"/>
        <end position="435"/>
    </location>
</feature>
<dbReference type="SUPFAM" id="SSF56112">
    <property type="entry name" value="Protein kinase-like (PK-like)"/>
    <property type="match status" value="1"/>
</dbReference>
<feature type="binding site" evidence="16 17">
    <location>
        <position position="537"/>
    </location>
    <ligand>
        <name>ATP</name>
        <dbReference type="ChEBI" id="CHEBI:30616"/>
    </ligand>
</feature>
<dbReference type="InterPro" id="IPR000719">
    <property type="entry name" value="Prot_kinase_dom"/>
</dbReference>
<evidence type="ECO:0000256" key="10">
    <source>
        <dbReference type="ARBA" id="ARBA00022777"/>
    </source>
</evidence>
<accession>A0A085MC86</accession>
<dbReference type="SUPFAM" id="SSF57889">
    <property type="entry name" value="Cysteine-rich domain"/>
    <property type="match status" value="2"/>
</dbReference>
<dbReference type="GO" id="GO:0008270">
    <property type="term" value="F:zinc ion binding"/>
    <property type="evidence" value="ECO:0007669"/>
    <property type="project" value="UniProtKB-KW"/>
</dbReference>
<dbReference type="FunFam" id="1.10.510.10:FF:000634">
    <property type="entry name" value="Protein kinase C"/>
    <property type="match status" value="1"/>
</dbReference>
<dbReference type="Gene3D" id="2.60.40.150">
    <property type="entry name" value="C2 domain"/>
    <property type="match status" value="1"/>
</dbReference>
<evidence type="ECO:0000313" key="23">
    <source>
        <dbReference type="Proteomes" id="UP000030764"/>
    </source>
</evidence>
<evidence type="ECO:0000256" key="5">
    <source>
        <dbReference type="ARBA" id="ARBA00022679"/>
    </source>
</evidence>
<dbReference type="Gene3D" id="3.30.200.20">
    <property type="entry name" value="Phosphorylase Kinase, domain 1"/>
    <property type="match status" value="1"/>
</dbReference>
<evidence type="ECO:0000256" key="16">
    <source>
        <dbReference type="PIRSR" id="PIRSR000551-51"/>
    </source>
</evidence>
<evidence type="ECO:0000259" key="20">
    <source>
        <dbReference type="PROSITE" id="PS50081"/>
    </source>
</evidence>
<dbReference type="InterPro" id="IPR000961">
    <property type="entry name" value="AGC-kinase_C"/>
</dbReference>
<keyword evidence="9" id="KW-0863">Zinc-finger</keyword>
<dbReference type="Gene3D" id="3.30.60.20">
    <property type="match status" value="2"/>
</dbReference>
<dbReference type="Pfam" id="PF00433">
    <property type="entry name" value="Pkinase_C"/>
    <property type="match status" value="1"/>
</dbReference>